<organism evidence="2">
    <name type="scientific">uncultured Caudovirales phage</name>
    <dbReference type="NCBI Taxonomy" id="2100421"/>
    <lineage>
        <taxon>Viruses</taxon>
        <taxon>Duplodnaviria</taxon>
        <taxon>Heunggongvirae</taxon>
        <taxon>Uroviricota</taxon>
        <taxon>Caudoviricetes</taxon>
        <taxon>Peduoviridae</taxon>
        <taxon>Maltschvirus</taxon>
        <taxon>Maltschvirus maltsch</taxon>
    </lineage>
</organism>
<feature type="domain" description="Glycosyltransferase subfamily 4-like N-terminal" evidence="1">
    <location>
        <begin position="31"/>
        <end position="183"/>
    </location>
</feature>
<dbReference type="SUPFAM" id="SSF53756">
    <property type="entry name" value="UDP-Glycosyltransferase/glycogen phosphorylase"/>
    <property type="match status" value="1"/>
</dbReference>
<dbReference type="EMBL" id="LR796167">
    <property type="protein sequence ID" value="CAB4123242.1"/>
    <property type="molecule type" value="Genomic_DNA"/>
</dbReference>
<dbReference type="CDD" id="cd03814">
    <property type="entry name" value="GT4-like"/>
    <property type="match status" value="1"/>
</dbReference>
<sequence length="355" mass="39712">MASVDAGCRRKLVCAGHTMKICIVTDTWSQINGVSTTLKNTVKCLRKIGHEVLVIEPSQFVHIPMPGYREVQWSLDLWNVGRRIAKFHPHAIHIATEGPLGFAARWYCKVTRRSIPHNTSYHTKMPEYLQKKFGVPVSWSYPLFRMFHKYSHRVLVTNQTMVSELAAQGFANLTVWSRGVDQELFTPELRSPVGQRDLGHAPVIMCVSRVSHEKNLEAFCELTTLGTLIVVGDGPVRADLQRQYPDVKWLGYKTGTELAKCYANADVVVFPSRTDTFGVVMLESIACGTPVAAYPVTGPIDVIEPGVTGILNDDLQTAVVQALLLDRNIVHQASARWTWQACTETFVQNLITIPR</sequence>
<dbReference type="GO" id="GO:0016757">
    <property type="term" value="F:glycosyltransferase activity"/>
    <property type="evidence" value="ECO:0007669"/>
    <property type="project" value="TreeGrafter"/>
</dbReference>
<dbReference type="PANTHER" id="PTHR45947:SF3">
    <property type="entry name" value="SULFOQUINOVOSYL TRANSFERASE SQD2"/>
    <property type="match status" value="1"/>
</dbReference>
<name>A0A6J5KPY8_9CAUD</name>
<evidence type="ECO:0000259" key="1">
    <source>
        <dbReference type="Pfam" id="PF13439"/>
    </source>
</evidence>
<dbReference type="InterPro" id="IPR028098">
    <property type="entry name" value="Glyco_trans_4-like_N"/>
</dbReference>
<accession>A0A6J5KPY8</accession>
<gene>
    <name evidence="2" type="ORF">UFOVP29_401</name>
</gene>
<dbReference type="InterPro" id="IPR050194">
    <property type="entry name" value="Glycosyltransferase_grp1"/>
</dbReference>
<dbReference type="Pfam" id="PF13692">
    <property type="entry name" value="Glyco_trans_1_4"/>
    <property type="match status" value="1"/>
</dbReference>
<reference evidence="2" key="1">
    <citation type="submission" date="2020-04" db="EMBL/GenBank/DDBJ databases">
        <authorList>
            <person name="Chiriac C."/>
            <person name="Salcher M."/>
            <person name="Ghai R."/>
            <person name="Kavagutti S V."/>
        </authorList>
    </citation>
    <scope>NUCLEOTIDE SEQUENCE</scope>
</reference>
<protein>
    <submittedName>
        <fullName evidence="2">RfaG Glycosyltransferase</fullName>
    </submittedName>
</protein>
<proteinExistence type="predicted"/>
<keyword evidence="2" id="KW-0808">Transferase</keyword>
<dbReference type="Pfam" id="PF13439">
    <property type="entry name" value="Glyco_transf_4"/>
    <property type="match status" value="1"/>
</dbReference>
<dbReference type="PANTHER" id="PTHR45947">
    <property type="entry name" value="SULFOQUINOVOSYL TRANSFERASE SQD2"/>
    <property type="match status" value="1"/>
</dbReference>
<evidence type="ECO:0000313" key="2">
    <source>
        <dbReference type="EMBL" id="CAB4123242.1"/>
    </source>
</evidence>
<dbReference type="Gene3D" id="3.40.50.2000">
    <property type="entry name" value="Glycogen Phosphorylase B"/>
    <property type="match status" value="2"/>
</dbReference>